<proteinExistence type="predicted"/>
<dbReference type="Proteomes" id="UP000244193">
    <property type="component" value="Chromosome"/>
</dbReference>
<name>A0A2S0RFW4_9FLAO</name>
<gene>
    <name evidence="2" type="ORF">HYN48_07775</name>
</gene>
<sequence>MPLKLGFSKKNRRGLPEPGEAKGDDAGLCPNCVASLKKRTPTCIGWGSINKGDDILSHKTAVPSAQAGLTSLFG</sequence>
<accession>A0A2S0RFW4</accession>
<dbReference type="EMBL" id="CP028811">
    <property type="protein sequence ID" value="AWA29981.1"/>
    <property type="molecule type" value="Genomic_DNA"/>
</dbReference>
<reference evidence="2 3" key="1">
    <citation type="submission" date="2018-04" db="EMBL/GenBank/DDBJ databases">
        <title>Genome sequencing of Flavobacterium sp. HYN0048.</title>
        <authorList>
            <person name="Yi H."/>
            <person name="Baek C."/>
        </authorList>
    </citation>
    <scope>NUCLEOTIDE SEQUENCE [LARGE SCALE GENOMIC DNA]</scope>
    <source>
        <strain evidence="2 3">HYN0048</strain>
    </source>
</reference>
<evidence type="ECO:0000313" key="2">
    <source>
        <dbReference type="EMBL" id="AWA29981.1"/>
    </source>
</evidence>
<dbReference type="KEGG" id="fmg:HYN48_07775"/>
<protein>
    <submittedName>
        <fullName evidence="2">Uncharacterized protein</fullName>
    </submittedName>
</protein>
<feature type="region of interest" description="Disordered" evidence="1">
    <location>
        <begin position="1"/>
        <end position="23"/>
    </location>
</feature>
<evidence type="ECO:0000256" key="1">
    <source>
        <dbReference type="SAM" id="MobiDB-lite"/>
    </source>
</evidence>
<evidence type="ECO:0000313" key="3">
    <source>
        <dbReference type="Proteomes" id="UP000244193"/>
    </source>
</evidence>
<dbReference type="AlphaFoldDB" id="A0A2S0RFW4"/>
<organism evidence="2 3">
    <name type="scientific">Flavobacterium magnum</name>
    <dbReference type="NCBI Taxonomy" id="2162713"/>
    <lineage>
        <taxon>Bacteria</taxon>
        <taxon>Pseudomonadati</taxon>
        <taxon>Bacteroidota</taxon>
        <taxon>Flavobacteriia</taxon>
        <taxon>Flavobacteriales</taxon>
        <taxon>Flavobacteriaceae</taxon>
        <taxon>Flavobacterium</taxon>
    </lineage>
</organism>
<keyword evidence="3" id="KW-1185">Reference proteome</keyword>